<dbReference type="CDD" id="cd04657">
    <property type="entry name" value="Piwi_ago-like"/>
    <property type="match status" value="1"/>
</dbReference>
<dbReference type="Gene3D" id="3.40.50.2300">
    <property type="match status" value="1"/>
</dbReference>
<dbReference type="PANTHER" id="PTHR22891">
    <property type="entry name" value="EUKARYOTIC TRANSLATION INITIATION FACTOR 2C"/>
    <property type="match status" value="1"/>
</dbReference>
<accession>A0A6G1D8B8</accession>
<sequence>MDGGGGRGGYRGDGEGVGHGRGRGGGGYHGGSEGGYGRGRGGGQGGEGGYGRGRGGYHGGEGGGYGRGRGGYHGDGERGYGRGRGGGRDYDVSRGGGRRGGRGGGGFESSKQQPLPDLPQAPEPRLADLYADELAPLRNQFAGLNTRDAGPTFPPRPGFGGAGEECVVKANHFFVHLRNGAFHHYDVAITPEPRVTSVFRHVISKLVTERQHTDLGGRLPAYDGRRNLYTAGELPFKIKEFEVDRNDTKYKALQVLDVVLRNMVFSERNLDMGYVAVGRSYFSPGLGSNKLGRGVTAWKGFYQSCRLTQQGLSLNIDMSSTCFVEPLPVVNFVKTAIGKPITDAVNVEDFLNNYGNELIRTLRGVRIEVTHRAIGCKTYRISSFTMQSASDLTFESSGVPTTVKKYFEEKYKLKLSYDYLPCLQVGTDQRPNYLPMEVCKIIPGQRYRKKLSGEQVSNLINSTSQRPCDRERSVRQTVEDNQFNSTERAIEFGIEVDSYPTTVKARVLEAPMLKYHDSGKDKLCKPENGQWNMIDKKVVNGARVKTWACVNFCIDLDNHVIRAFCFGLAKTCRRTGLDFADLSLPIFRASPNNVKADLPILYQEACNRLRGQKIDLLLVVLPDKNVNLYGDVKRICETEIGVMSQCCQSEQVSKEKIDVSYCANVALKINAKAGGRNSAFLHVEESLPVVSTNSTIIFGADVTHPAALDDSTPSIASVVASVDWPEVTKYNSVVRAQGHRQEIIEDLEGIVKELLNAFKRDSKMQPKQLIFYRDGVSEGQFKQVLEREIPEIEKAWKSVCDGKPRITFIVVQKRHHTRLFPNNYNDPRSMAANGNVRPGTVVDRVICHPREFDFFLCSHNGIKGTSRPSHYHVLRDDNNFTADQLHSVTNNLCYIYASCTRSVSIPPPVYYAHKLAFRARFYLTQVPSAVPGGAAQWALPEIKEEVKRSMFFC</sequence>
<dbReference type="InterPro" id="IPR036397">
    <property type="entry name" value="RNaseH_sf"/>
</dbReference>
<protein>
    <recommendedName>
        <fullName evidence="8">Piwi domain-containing protein</fullName>
    </recommendedName>
</protein>
<evidence type="ECO:0008006" key="8">
    <source>
        <dbReference type="Google" id="ProtNLM"/>
    </source>
</evidence>
<dbReference type="InterPro" id="IPR012337">
    <property type="entry name" value="RNaseH-like_sf"/>
</dbReference>
<dbReference type="Pfam" id="PF02171">
    <property type="entry name" value="Piwi"/>
    <property type="match status" value="1"/>
</dbReference>
<comment type="similarity">
    <text evidence="1">Belongs to the argonaute family. Ago subfamily.</text>
</comment>
<dbReference type="InterPro" id="IPR014811">
    <property type="entry name" value="ArgoL1"/>
</dbReference>
<evidence type="ECO:0000313" key="6">
    <source>
        <dbReference type="EMBL" id="KAF0908629.1"/>
    </source>
</evidence>
<evidence type="ECO:0000259" key="4">
    <source>
        <dbReference type="PROSITE" id="PS50821"/>
    </source>
</evidence>
<keyword evidence="2" id="KW-0943">RNA-mediated gene silencing</keyword>
<evidence type="ECO:0000259" key="5">
    <source>
        <dbReference type="PROSITE" id="PS50822"/>
    </source>
</evidence>
<dbReference type="Pfam" id="PF16487">
    <property type="entry name" value="ArgoMid"/>
    <property type="match status" value="1"/>
</dbReference>
<dbReference type="SMART" id="SM00949">
    <property type="entry name" value="PAZ"/>
    <property type="match status" value="1"/>
</dbReference>
<proteinExistence type="inferred from homology"/>
<evidence type="ECO:0000313" key="7">
    <source>
        <dbReference type="Proteomes" id="UP000479710"/>
    </source>
</evidence>
<dbReference type="Pfam" id="PF08699">
    <property type="entry name" value="ArgoL1"/>
    <property type="match status" value="1"/>
</dbReference>
<name>A0A6G1D8B8_9ORYZ</name>
<dbReference type="InterPro" id="IPR032472">
    <property type="entry name" value="ArgoL2"/>
</dbReference>
<dbReference type="AlphaFoldDB" id="A0A6G1D8B8"/>
<dbReference type="InterPro" id="IPR036085">
    <property type="entry name" value="PAZ_dom_sf"/>
</dbReference>
<evidence type="ECO:0000256" key="2">
    <source>
        <dbReference type="ARBA" id="ARBA00023158"/>
    </source>
</evidence>
<dbReference type="InterPro" id="IPR003165">
    <property type="entry name" value="Piwi"/>
</dbReference>
<keyword evidence="7" id="KW-1185">Reference proteome</keyword>
<dbReference type="SMART" id="SM00950">
    <property type="entry name" value="Piwi"/>
    <property type="match status" value="1"/>
</dbReference>
<dbReference type="SUPFAM" id="SSF101690">
    <property type="entry name" value="PAZ domain"/>
    <property type="match status" value="1"/>
</dbReference>
<evidence type="ECO:0000256" key="3">
    <source>
        <dbReference type="SAM" id="MobiDB-lite"/>
    </source>
</evidence>
<dbReference type="Pfam" id="PF16488">
    <property type="entry name" value="ArgoL2"/>
    <property type="match status" value="1"/>
</dbReference>
<dbReference type="SUPFAM" id="SSF53098">
    <property type="entry name" value="Ribonuclease H-like"/>
    <property type="match status" value="1"/>
</dbReference>
<dbReference type="Pfam" id="PF16486">
    <property type="entry name" value="ArgoN"/>
    <property type="match status" value="1"/>
</dbReference>
<dbReference type="InterPro" id="IPR032473">
    <property type="entry name" value="Argonaute_Mid_dom"/>
</dbReference>
<dbReference type="CDD" id="cd02846">
    <property type="entry name" value="PAZ_argonaute_like"/>
    <property type="match status" value="1"/>
</dbReference>
<dbReference type="Proteomes" id="UP000479710">
    <property type="component" value="Unassembled WGS sequence"/>
</dbReference>
<feature type="domain" description="PAZ" evidence="4">
    <location>
        <begin position="346"/>
        <end position="443"/>
    </location>
</feature>
<reference evidence="6 7" key="1">
    <citation type="submission" date="2019-11" db="EMBL/GenBank/DDBJ databases">
        <title>Whole genome sequence of Oryza granulata.</title>
        <authorList>
            <person name="Li W."/>
        </authorList>
    </citation>
    <scope>NUCLEOTIDE SEQUENCE [LARGE SCALE GENOMIC DNA]</scope>
    <source>
        <strain evidence="7">cv. Menghai</strain>
        <tissue evidence="6">Leaf</tissue>
    </source>
</reference>
<comment type="caution">
    <text evidence="6">The sequence shown here is derived from an EMBL/GenBank/DDBJ whole genome shotgun (WGS) entry which is preliminary data.</text>
</comment>
<feature type="domain" description="Piwi" evidence="5">
    <location>
        <begin position="616"/>
        <end position="924"/>
    </location>
</feature>
<dbReference type="SMART" id="SM01163">
    <property type="entry name" value="DUF1785"/>
    <property type="match status" value="1"/>
</dbReference>
<dbReference type="PROSITE" id="PS50821">
    <property type="entry name" value="PAZ"/>
    <property type="match status" value="1"/>
</dbReference>
<feature type="compositionally biased region" description="Gly residues" evidence="3">
    <location>
        <begin position="19"/>
        <end position="71"/>
    </location>
</feature>
<gene>
    <name evidence="6" type="ORF">E2562_026848</name>
</gene>
<dbReference type="Gene3D" id="3.30.420.10">
    <property type="entry name" value="Ribonuclease H-like superfamily/Ribonuclease H"/>
    <property type="match status" value="1"/>
</dbReference>
<dbReference type="OrthoDB" id="10252740at2759"/>
<dbReference type="EMBL" id="SPHZ02000007">
    <property type="protein sequence ID" value="KAF0908629.1"/>
    <property type="molecule type" value="Genomic_DNA"/>
</dbReference>
<dbReference type="InterPro" id="IPR045246">
    <property type="entry name" value="Piwi_ago-like"/>
</dbReference>
<dbReference type="InterPro" id="IPR032474">
    <property type="entry name" value="Argonaute_N"/>
</dbReference>
<dbReference type="GO" id="GO:0003723">
    <property type="term" value="F:RNA binding"/>
    <property type="evidence" value="ECO:0007669"/>
    <property type="project" value="InterPro"/>
</dbReference>
<dbReference type="Gene3D" id="2.170.260.10">
    <property type="entry name" value="paz domain"/>
    <property type="match status" value="1"/>
</dbReference>
<dbReference type="Pfam" id="PF02170">
    <property type="entry name" value="PAZ"/>
    <property type="match status" value="1"/>
</dbReference>
<organism evidence="6 7">
    <name type="scientific">Oryza meyeriana var. granulata</name>
    <dbReference type="NCBI Taxonomy" id="110450"/>
    <lineage>
        <taxon>Eukaryota</taxon>
        <taxon>Viridiplantae</taxon>
        <taxon>Streptophyta</taxon>
        <taxon>Embryophyta</taxon>
        <taxon>Tracheophyta</taxon>
        <taxon>Spermatophyta</taxon>
        <taxon>Magnoliopsida</taxon>
        <taxon>Liliopsida</taxon>
        <taxon>Poales</taxon>
        <taxon>Poaceae</taxon>
        <taxon>BOP clade</taxon>
        <taxon>Oryzoideae</taxon>
        <taxon>Oryzeae</taxon>
        <taxon>Oryzinae</taxon>
        <taxon>Oryza</taxon>
        <taxon>Oryza meyeriana</taxon>
    </lineage>
</organism>
<dbReference type="PROSITE" id="PS50822">
    <property type="entry name" value="PIWI"/>
    <property type="match status" value="1"/>
</dbReference>
<feature type="region of interest" description="Disordered" evidence="3">
    <location>
        <begin position="1"/>
        <end position="123"/>
    </location>
</feature>
<dbReference type="InterPro" id="IPR003100">
    <property type="entry name" value="PAZ_dom"/>
</dbReference>
<feature type="compositionally biased region" description="Basic and acidic residues" evidence="3">
    <location>
        <begin position="72"/>
        <end position="92"/>
    </location>
</feature>
<evidence type="ECO:0000256" key="1">
    <source>
        <dbReference type="ARBA" id="ARBA00008201"/>
    </source>
</evidence>
<dbReference type="FunFam" id="3.40.50.2300:FF:000110">
    <property type="entry name" value="Argonaute 10"/>
    <property type="match status" value="1"/>
</dbReference>
<dbReference type="GO" id="GO:0031047">
    <property type="term" value="P:regulatory ncRNA-mediated gene silencing"/>
    <property type="evidence" value="ECO:0007669"/>
    <property type="project" value="UniProtKB-KW"/>
</dbReference>